<evidence type="ECO:0000256" key="7">
    <source>
        <dbReference type="ARBA" id="ARBA00022989"/>
    </source>
</evidence>
<comment type="catalytic activity">
    <reaction evidence="1">
        <text>ATP + protein L-histidine = ADP + protein N-phospho-L-histidine.</text>
        <dbReference type="EC" id="2.7.13.3"/>
    </reaction>
</comment>
<dbReference type="CDD" id="cd00082">
    <property type="entry name" value="HisKA"/>
    <property type="match status" value="1"/>
</dbReference>
<evidence type="ECO:0000256" key="5">
    <source>
        <dbReference type="ARBA" id="ARBA00022692"/>
    </source>
</evidence>
<dbReference type="SMART" id="SM00388">
    <property type="entry name" value="HisKA"/>
    <property type="match status" value="1"/>
</dbReference>
<dbReference type="InterPro" id="IPR003594">
    <property type="entry name" value="HATPase_dom"/>
</dbReference>
<name>A0A1M4UC57_9BACT</name>
<dbReference type="PANTHER" id="PTHR45436:SF5">
    <property type="entry name" value="SENSOR HISTIDINE KINASE TRCS"/>
    <property type="match status" value="1"/>
</dbReference>
<keyword evidence="3" id="KW-0597">Phosphoprotein</keyword>
<keyword evidence="5 8" id="KW-0812">Transmembrane</keyword>
<dbReference type="SUPFAM" id="SSF47384">
    <property type="entry name" value="Homodimeric domain of signal transducing histidine kinase"/>
    <property type="match status" value="1"/>
</dbReference>
<evidence type="ECO:0000256" key="1">
    <source>
        <dbReference type="ARBA" id="ARBA00000085"/>
    </source>
</evidence>
<dbReference type="Gene3D" id="1.10.287.130">
    <property type="match status" value="1"/>
</dbReference>
<keyword evidence="4" id="KW-0808">Transferase</keyword>
<keyword evidence="7 8" id="KW-1133">Transmembrane helix</keyword>
<keyword evidence="8" id="KW-0472">Membrane</keyword>
<dbReference type="InterPro" id="IPR036097">
    <property type="entry name" value="HisK_dim/P_sf"/>
</dbReference>
<dbReference type="OrthoDB" id="1522504at2"/>
<protein>
    <recommendedName>
        <fullName evidence="2">histidine kinase</fullName>
        <ecNumber evidence="2">2.7.13.3</ecNumber>
    </recommendedName>
</protein>
<dbReference type="GO" id="GO:0005886">
    <property type="term" value="C:plasma membrane"/>
    <property type="evidence" value="ECO:0007669"/>
    <property type="project" value="TreeGrafter"/>
</dbReference>
<evidence type="ECO:0000313" key="10">
    <source>
        <dbReference type="EMBL" id="SHE54187.1"/>
    </source>
</evidence>
<feature type="transmembrane region" description="Helical" evidence="8">
    <location>
        <begin position="130"/>
        <end position="149"/>
    </location>
</feature>
<reference evidence="10 11" key="1">
    <citation type="submission" date="2016-11" db="EMBL/GenBank/DDBJ databases">
        <authorList>
            <person name="Jaros S."/>
            <person name="Januszkiewicz K."/>
            <person name="Wedrychowicz H."/>
        </authorList>
    </citation>
    <scope>NUCLEOTIDE SEQUENCE [LARGE SCALE GENOMIC DNA]</scope>
    <source>
        <strain evidence="10 11">DSM 18119</strain>
    </source>
</reference>
<keyword evidence="6 10" id="KW-0418">Kinase</keyword>
<dbReference type="InterPro" id="IPR050428">
    <property type="entry name" value="TCS_sensor_his_kinase"/>
</dbReference>
<evidence type="ECO:0000256" key="6">
    <source>
        <dbReference type="ARBA" id="ARBA00022777"/>
    </source>
</evidence>
<dbReference type="STRING" id="1121884.SAMN02745131_00595"/>
<proteinExistence type="predicted"/>
<dbReference type="EC" id="2.7.13.3" evidence="2"/>
<dbReference type="InterPro" id="IPR036890">
    <property type="entry name" value="HATPase_C_sf"/>
</dbReference>
<keyword evidence="11" id="KW-1185">Reference proteome</keyword>
<dbReference type="Pfam" id="PF02518">
    <property type="entry name" value="HATPase_c"/>
    <property type="match status" value="1"/>
</dbReference>
<evidence type="ECO:0000256" key="3">
    <source>
        <dbReference type="ARBA" id="ARBA00022553"/>
    </source>
</evidence>
<dbReference type="EMBL" id="FQUU01000002">
    <property type="protein sequence ID" value="SHE54187.1"/>
    <property type="molecule type" value="Genomic_DNA"/>
</dbReference>
<gene>
    <name evidence="10" type="ORF">SAMN02745131_00595</name>
</gene>
<feature type="transmembrane region" description="Helical" evidence="8">
    <location>
        <begin position="12"/>
        <end position="34"/>
    </location>
</feature>
<dbReference type="PANTHER" id="PTHR45436">
    <property type="entry name" value="SENSOR HISTIDINE KINASE YKOH"/>
    <property type="match status" value="1"/>
</dbReference>
<organism evidence="10 11">
    <name type="scientific">Flavisolibacter ginsengisoli DSM 18119</name>
    <dbReference type="NCBI Taxonomy" id="1121884"/>
    <lineage>
        <taxon>Bacteria</taxon>
        <taxon>Pseudomonadati</taxon>
        <taxon>Bacteroidota</taxon>
        <taxon>Chitinophagia</taxon>
        <taxon>Chitinophagales</taxon>
        <taxon>Chitinophagaceae</taxon>
        <taxon>Flavisolibacter</taxon>
    </lineage>
</organism>
<accession>A0A1M4UC57</accession>
<dbReference type="SUPFAM" id="SSF55874">
    <property type="entry name" value="ATPase domain of HSP90 chaperone/DNA topoisomerase II/histidine kinase"/>
    <property type="match status" value="1"/>
</dbReference>
<sequence>MKLFTRYNRANLIANIIIFLIASVAFYFALRFILIKQIDEDLEIEHDEIVEYVQKHDQLPESFSVSDQVILFTPVKQEVHPGYSWAALQQKNEEEPEEFRRFLFQVKAGGKSYKAEISKSFEGSNSLMRSILFITVSAIFVILIVSVILNRYLLKKLWKPFYVTLEAVRNFHIGKGDLMMLPSTYIEEFQLMNETLKEVTQSSRVEYLSLKTFSENASHEIQTPIAVIRSKLDLLIQDEQLTQGQGTLVQSAYNAIDKLSRLNRSLLLLAKIENHQFDNRGEVLLYDKVKEKILDFKELWQSRSITVDISLKESIVQMNPELADILLNNLFSNATGHNYNGGNISVNLAPGSLTISNTSKEAMLDPKKLFQRFYRPSFDNHHNGLGLSIIKQIAEVSGITIDYRYINQHHHFNVKWNSNQG</sequence>
<dbReference type="PROSITE" id="PS50109">
    <property type="entry name" value="HIS_KIN"/>
    <property type="match status" value="1"/>
</dbReference>
<dbReference type="Gene3D" id="3.30.565.10">
    <property type="entry name" value="Histidine kinase-like ATPase, C-terminal domain"/>
    <property type="match status" value="1"/>
</dbReference>
<dbReference type="GO" id="GO:0000155">
    <property type="term" value="F:phosphorelay sensor kinase activity"/>
    <property type="evidence" value="ECO:0007669"/>
    <property type="project" value="InterPro"/>
</dbReference>
<evidence type="ECO:0000256" key="8">
    <source>
        <dbReference type="SAM" id="Phobius"/>
    </source>
</evidence>
<dbReference type="Pfam" id="PF00512">
    <property type="entry name" value="HisKA"/>
    <property type="match status" value="1"/>
</dbReference>
<evidence type="ECO:0000256" key="4">
    <source>
        <dbReference type="ARBA" id="ARBA00022679"/>
    </source>
</evidence>
<evidence type="ECO:0000259" key="9">
    <source>
        <dbReference type="PROSITE" id="PS50109"/>
    </source>
</evidence>
<evidence type="ECO:0000256" key="2">
    <source>
        <dbReference type="ARBA" id="ARBA00012438"/>
    </source>
</evidence>
<dbReference type="AlphaFoldDB" id="A0A1M4UC57"/>
<feature type="domain" description="Histidine kinase" evidence="9">
    <location>
        <begin position="216"/>
        <end position="421"/>
    </location>
</feature>
<dbReference type="RefSeq" id="WP_072833749.1">
    <property type="nucleotide sequence ID" value="NZ_FQUU01000002.1"/>
</dbReference>
<dbReference type="InterPro" id="IPR003661">
    <property type="entry name" value="HisK_dim/P_dom"/>
</dbReference>
<dbReference type="InterPro" id="IPR005467">
    <property type="entry name" value="His_kinase_dom"/>
</dbReference>
<evidence type="ECO:0000313" key="11">
    <source>
        <dbReference type="Proteomes" id="UP000184048"/>
    </source>
</evidence>
<dbReference type="Proteomes" id="UP000184048">
    <property type="component" value="Unassembled WGS sequence"/>
</dbReference>